<evidence type="ECO:0000256" key="7">
    <source>
        <dbReference type="ARBA" id="ARBA00022603"/>
    </source>
</evidence>
<evidence type="ECO:0000256" key="1">
    <source>
        <dbReference type="ARBA" id="ARBA00004496"/>
    </source>
</evidence>
<evidence type="ECO:0000256" key="6">
    <source>
        <dbReference type="ARBA" id="ARBA00022552"/>
    </source>
</evidence>
<keyword evidence="9 12" id="KW-0949">S-adenosyl-L-methionine</keyword>
<evidence type="ECO:0000256" key="3">
    <source>
        <dbReference type="ARBA" id="ARBA00012328"/>
    </source>
</evidence>
<dbReference type="Proteomes" id="UP000198853">
    <property type="component" value="Unassembled WGS sequence"/>
</dbReference>
<dbReference type="Pfam" id="PF04452">
    <property type="entry name" value="Methyltrans_RNA"/>
    <property type="match status" value="1"/>
</dbReference>
<dbReference type="PANTHER" id="PTHR30027:SF3">
    <property type="entry name" value="16S RRNA (URACIL(1498)-N(3))-METHYLTRANSFERASE"/>
    <property type="match status" value="1"/>
</dbReference>
<dbReference type="GO" id="GO:0070475">
    <property type="term" value="P:rRNA base methylation"/>
    <property type="evidence" value="ECO:0007669"/>
    <property type="project" value="TreeGrafter"/>
</dbReference>
<dbReference type="SUPFAM" id="SSF88697">
    <property type="entry name" value="PUA domain-like"/>
    <property type="match status" value="1"/>
</dbReference>
<gene>
    <name evidence="15" type="ORF">SAMN04488123_101381</name>
</gene>
<evidence type="ECO:0000256" key="8">
    <source>
        <dbReference type="ARBA" id="ARBA00022679"/>
    </source>
</evidence>
<proteinExistence type="inferred from homology"/>
<accession>A0A1G8JTC6</accession>
<dbReference type="InterPro" id="IPR046886">
    <property type="entry name" value="RsmE_MTase_dom"/>
</dbReference>
<name>A0A1G8JTC6_9BACI</name>
<dbReference type="InterPro" id="IPR006700">
    <property type="entry name" value="RsmE"/>
</dbReference>
<keyword evidence="16" id="KW-1185">Reference proteome</keyword>
<feature type="domain" description="Ribosomal RNA small subunit methyltransferase E methyltransferase" evidence="13">
    <location>
        <begin position="73"/>
        <end position="242"/>
    </location>
</feature>
<dbReference type="CDD" id="cd18084">
    <property type="entry name" value="RsmE-like"/>
    <property type="match status" value="1"/>
</dbReference>
<organism evidence="15 16">
    <name type="scientific">Natribacillus halophilus</name>
    <dbReference type="NCBI Taxonomy" id="549003"/>
    <lineage>
        <taxon>Bacteria</taxon>
        <taxon>Bacillati</taxon>
        <taxon>Bacillota</taxon>
        <taxon>Bacilli</taxon>
        <taxon>Bacillales</taxon>
        <taxon>Bacillaceae</taxon>
        <taxon>Natribacillus</taxon>
    </lineage>
</organism>
<dbReference type="GO" id="GO:0005737">
    <property type="term" value="C:cytoplasm"/>
    <property type="evidence" value="ECO:0007669"/>
    <property type="project" value="UniProtKB-SubCell"/>
</dbReference>
<dbReference type="EC" id="2.1.1.193" evidence="3 12"/>
<dbReference type="RefSeq" id="WP_090395837.1">
    <property type="nucleotide sequence ID" value="NZ_FNEN01000001.1"/>
</dbReference>
<evidence type="ECO:0000259" key="13">
    <source>
        <dbReference type="Pfam" id="PF04452"/>
    </source>
</evidence>
<evidence type="ECO:0000313" key="15">
    <source>
        <dbReference type="EMBL" id="SDI34357.1"/>
    </source>
</evidence>
<keyword evidence="8 12" id="KW-0808">Transferase</keyword>
<evidence type="ECO:0000256" key="10">
    <source>
        <dbReference type="ARBA" id="ARBA00025699"/>
    </source>
</evidence>
<evidence type="ECO:0000256" key="11">
    <source>
        <dbReference type="ARBA" id="ARBA00047944"/>
    </source>
</evidence>
<evidence type="ECO:0000313" key="16">
    <source>
        <dbReference type="Proteomes" id="UP000198853"/>
    </source>
</evidence>
<dbReference type="PIRSF" id="PIRSF015601">
    <property type="entry name" value="MTase_slr0722"/>
    <property type="match status" value="1"/>
</dbReference>
<dbReference type="InterPro" id="IPR029028">
    <property type="entry name" value="Alpha/beta_knot_MTases"/>
</dbReference>
<dbReference type="AlphaFoldDB" id="A0A1G8JTC6"/>
<evidence type="ECO:0000256" key="5">
    <source>
        <dbReference type="ARBA" id="ARBA00022490"/>
    </source>
</evidence>
<dbReference type="GO" id="GO:0070042">
    <property type="term" value="F:rRNA (uridine-N3-)-methyltransferase activity"/>
    <property type="evidence" value="ECO:0007669"/>
    <property type="project" value="TreeGrafter"/>
</dbReference>
<comment type="similarity">
    <text evidence="2 12">Belongs to the RNA methyltransferase RsmE family.</text>
</comment>
<feature type="domain" description="Ribosomal RNA small subunit methyltransferase E PUA-like" evidence="14">
    <location>
        <begin position="18"/>
        <end position="64"/>
    </location>
</feature>
<keyword evidence="7 12" id="KW-0489">Methyltransferase</keyword>
<evidence type="ECO:0000259" key="14">
    <source>
        <dbReference type="Pfam" id="PF20260"/>
    </source>
</evidence>
<dbReference type="Gene3D" id="2.40.240.20">
    <property type="entry name" value="Hypothetical PUA domain-like, domain 1"/>
    <property type="match status" value="1"/>
</dbReference>
<evidence type="ECO:0000256" key="12">
    <source>
        <dbReference type="PIRNR" id="PIRNR015601"/>
    </source>
</evidence>
<comment type="subcellular location">
    <subcellularLocation>
        <location evidence="1 12">Cytoplasm</location>
    </subcellularLocation>
</comment>
<dbReference type="InterPro" id="IPR015947">
    <property type="entry name" value="PUA-like_sf"/>
</dbReference>
<dbReference type="Pfam" id="PF20260">
    <property type="entry name" value="PUA_4"/>
    <property type="match status" value="1"/>
</dbReference>
<sequence>MQRYFVADEQWSTETVMLKGEQAHHIVRVMRMSPGDVIICIDEGGQAAYSRLAHVHPDEVTCQVEEWLDADTELAINITVAQGDLKADKYEWVVQKATEMGAVTITNFPADHSVVKWDERKSAKRQARFAKIAREAAGQSERLHIPAIERKESLASLTEEASTYNHLWIISEQSAREGNHYALADALGSVKAAENILLIFGPEGGFSEREHLACTRAGFVPVSLGPRILRAETAPVATLAMLVYHVELKR</sequence>
<dbReference type="EMBL" id="FNEN01000001">
    <property type="protein sequence ID" value="SDI34357.1"/>
    <property type="molecule type" value="Genomic_DNA"/>
</dbReference>
<evidence type="ECO:0000256" key="4">
    <source>
        <dbReference type="ARBA" id="ARBA00013673"/>
    </source>
</evidence>
<dbReference type="PANTHER" id="PTHR30027">
    <property type="entry name" value="RIBOSOMAL RNA SMALL SUBUNIT METHYLTRANSFERASE E"/>
    <property type="match status" value="1"/>
</dbReference>
<protein>
    <recommendedName>
        <fullName evidence="4 12">Ribosomal RNA small subunit methyltransferase E</fullName>
        <ecNumber evidence="3 12">2.1.1.193</ecNumber>
    </recommendedName>
</protein>
<keyword evidence="5 12" id="KW-0963">Cytoplasm</keyword>
<dbReference type="Gene3D" id="3.40.1280.10">
    <property type="match status" value="1"/>
</dbReference>
<dbReference type="SUPFAM" id="SSF75217">
    <property type="entry name" value="alpha/beta knot"/>
    <property type="match status" value="1"/>
</dbReference>
<dbReference type="OrthoDB" id="9815641at2"/>
<dbReference type="NCBIfam" id="TIGR00046">
    <property type="entry name" value="RsmE family RNA methyltransferase"/>
    <property type="match status" value="1"/>
</dbReference>
<keyword evidence="6 12" id="KW-0698">rRNA processing</keyword>
<comment type="function">
    <text evidence="10 12">Specifically methylates the N3 position of the uracil ring of uridine 1498 (m3U1498) in 16S rRNA. Acts on the fully assembled 30S ribosomal subunit.</text>
</comment>
<evidence type="ECO:0000256" key="9">
    <source>
        <dbReference type="ARBA" id="ARBA00022691"/>
    </source>
</evidence>
<dbReference type="InterPro" id="IPR046887">
    <property type="entry name" value="RsmE_PUA-like"/>
</dbReference>
<dbReference type="InterPro" id="IPR029026">
    <property type="entry name" value="tRNA_m1G_MTases_N"/>
</dbReference>
<comment type="catalytic activity">
    <reaction evidence="11 12">
        <text>uridine(1498) in 16S rRNA + S-adenosyl-L-methionine = N(3)-methyluridine(1498) in 16S rRNA + S-adenosyl-L-homocysteine + H(+)</text>
        <dbReference type="Rhea" id="RHEA:42920"/>
        <dbReference type="Rhea" id="RHEA-COMP:10283"/>
        <dbReference type="Rhea" id="RHEA-COMP:10284"/>
        <dbReference type="ChEBI" id="CHEBI:15378"/>
        <dbReference type="ChEBI" id="CHEBI:57856"/>
        <dbReference type="ChEBI" id="CHEBI:59789"/>
        <dbReference type="ChEBI" id="CHEBI:65315"/>
        <dbReference type="ChEBI" id="CHEBI:74502"/>
        <dbReference type="EC" id="2.1.1.193"/>
    </reaction>
</comment>
<evidence type="ECO:0000256" key="2">
    <source>
        <dbReference type="ARBA" id="ARBA00005528"/>
    </source>
</evidence>
<reference evidence="15 16" key="1">
    <citation type="submission" date="2016-10" db="EMBL/GenBank/DDBJ databases">
        <authorList>
            <person name="de Groot N.N."/>
        </authorList>
    </citation>
    <scope>NUCLEOTIDE SEQUENCE [LARGE SCALE GENOMIC DNA]</scope>
    <source>
        <strain evidence="15 16">DSM 21771</strain>
    </source>
</reference>